<feature type="domain" description="Alcohol dehydrogenase iron-type/glycerol dehydrogenase GldA" evidence="4">
    <location>
        <begin position="8"/>
        <end position="172"/>
    </location>
</feature>
<dbReference type="AlphaFoldDB" id="A0A2U1T3U7"/>
<dbReference type="InterPro" id="IPR001670">
    <property type="entry name" value="ADH_Fe/GldA"/>
</dbReference>
<dbReference type="Pfam" id="PF00465">
    <property type="entry name" value="Fe-ADH"/>
    <property type="match status" value="1"/>
</dbReference>
<dbReference type="GO" id="GO:0046872">
    <property type="term" value="F:metal ion binding"/>
    <property type="evidence" value="ECO:0007669"/>
    <property type="project" value="InterPro"/>
</dbReference>
<sequence>MTALYTNPTRVYAGLGSSESLLDHVATLGGSRIALIGDAGLKRVGVLDRFEQQLGSAVVFIGLAEVDPTIIASEAAAAEAIAAGADIVIGVGGGSALSQAKAVALLLTNDAPVEQYEGIGLAPQRPAPFIAVPTTAGSGSEVSNAFVLYNTESSHNVGMRGWGYEPDIAVLDGNLLVGLPEVPMRDAAADALSHGFEALWAKGATRFTDTVALAAVRTIRETLPRALKERRPEDLQSLLEASTMANFACGNAGLSLIHALSGSSKIRISHGRQNSVLLPIVAEFNRSVVSREVSLEIDLLPELYAAAGIPSAFEADELIDTAEDEFFEAGATSPFRRNNRRDSSDEQLRELARLATTPR</sequence>
<proteinExistence type="inferred from homology"/>
<dbReference type="RefSeq" id="WP_108998233.1">
    <property type="nucleotide sequence ID" value="NZ_QEEX01000001.1"/>
</dbReference>
<feature type="region of interest" description="Disordered" evidence="3">
    <location>
        <begin position="330"/>
        <end position="359"/>
    </location>
</feature>
<dbReference type="PANTHER" id="PTHR11496:SF102">
    <property type="entry name" value="ALCOHOL DEHYDROGENASE 4"/>
    <property type="match status" value="1"/>
</dbReference>
<organism evidence="6 7">
    <name type="scientific">Homoserinimonas hongtaonis</name>
    <dbReference type="NCBI Taxonomy" id="2079791"/>
    <lineage>
        <taxon>Bacteria</taxon>
        <taxon>Bacillati</taxon>
        <taxon>Actinomycetota</taxon>
        <taxon>Actinomycetes</taxon>
        <taxon>Micrococcales</taxon>
        <taxon>Microbacteriaceae</taxon>
        <taxon>Homoserinimonas</taxon>
    </lineage>
</organism>
<evidence type="ECO:0000259" key="5">
    <source>
        <dbReference type="Pfam" id="PF25137"/>
    </source>
</evidence>
<evidence type="ECO:0000256" key="1">
    <source>
        <dbReference type="ARBA" id="ARBA00007358"/>
    </source>
</evidence>
<comment type="caution">
    <text evidence="6">The sequence shown here is derived from an EMBL/GenBank/DDBJ whole genome shotgun (WGS) entry which is preliminary data.</text>
</comment>
<dbReference type="PANTHER" id="PTHR11496">
    <property type="entry name" value="ALCOHOL DEHYDROGENASE"/>
    <property type="match status" value="1"/>
</dbReference>
<keyword evidence="7" id="KW-1185">Reference proteome</keyword>
<dbReference type="InterPro" id="IPR056798">
    <property type="entry name" value="ADH_Fe_C"/>
</dbReference>
<evidence type="ECO:0000256" key="2">
    <source>
        <dbReference type="ARBA" id="ARBA00023002"/>
    </source>
</evidence>
<evidence type="ECO:0000313" key="6">
    <source>
        <dbReference type="EMBL" id="PWB98546.1"/>
    </source>
</evidence>
<dbReference type="EMBL" id="QEEX01000001">
    <property type="protein sequence ID" value="PWB98546.1"/>
    <property type="molecule type" value="Genomic_DNA"/>
</dbReference>
<dbReference type="SUPFAM" id="SSF56796">
    <property type="entry name" value="Dehydroquinate synthase-like"/>
    <property type="match status" value="1"/>
</dbReference>
<evidence type="ECO:0000313" key="7">
    <source>
        <dbReference type="Proteomes" id="UP000244978"/>
    </source>
</evidence>
<dbReference type="Gene3D" id="1.20.1090.10">
    <property type="entry name" value="Dehydroquinate synthase-like - alpha domain"/>
    <property type="match status" value="1"/>
</dbReference>
<accession>A0A2U1T3U7</accession>
<comment type="similarity">
    <text evidence="1">Belongs to the iron-containing alcohol dehydrogenase family.</text>
</comment>
<gene>
    <name evidence="6" type="ORF">DF220_09550</name>
</gene>
<dbReference type="InterPro" id="IPR039697">
    <property type="entry name" value="Alcohol_dehydrogenase_Fe"/>
</dbReference>
<keyword evidence="2" id="KW-0560">Oxidoreductase</keyword>
<dbReference type="Pfam" id="PF25137">
    <property type="entry name" value="ADH_Fe_C"/>
    <property type="match status" value="1"/>
</dbReference>
<feature type="domain" description="Fe-containing alcohol dehydrogenase-like C-terminal" evidence="5">
    <location>
        <begin position="189"/>
        <end position="291"/>
    </location>
</feature>
<reference evidence="7" key="1">
    <citation type="submission" date="2018-04" db="EMBL/GenBank/DDBJ databases">
        <authorList>
            <person name="Liu S."/>
            <person name="Wang Z."/>
            <person name="Li J."/>
        </authorList>
    </citation>
    <scope>NUCLEOTIDE SEQUENCE [LARGE SCALE GENOMIC DNA]</scope>
    <source>
        <strain evidence="7">S1194</strain>
    </source>
</reference>
<dbReference type="Proteomes" id="UP000244978">
    <property type="component" value="Unassembled WGS sequence"/>
</dbReference>
<dbReference type="CDD" id="cd08551">
    <property type="entry name" value="Fe-ADH"/>
    <property type="match status" value="1"/>
</dbReference>
<evidence type="ECO:0000256" key="3">
    <source>
        <dbReference type="SAM" id="MobiDB-lite"/>
    </source>
</evidence>
<dbReference type="Gene3D" id="3.40.50.1970">
    <property type="match status" value="1"/>
</dbReference>
<dbReference type="GO" id="GO:0004022">
    <property type="term" value="F:alcohol dehydrogenase (NAD+) activity"/>
    <property type="evidence" value="ECO:0007669"/>
    <property type="project" value="TreeGrafter"/>
</dbReference>
<dbReference type="FunFam" id="3.40.50.1970:FF:000003">
    <property type="entry name" value="Alcohol dehydrogenase, iron-containing"/>
    <property type="match status" value="1"/>
</dbReference>
<name>A0A2U1T3U7_9MICO</name>
<protein>
    <submittedName>
        <fullName evidence="6">Uncharacterized protein</fullName>
    </submittedName>
</protein>
<feature type="compositionally biased region" description="Basic and acidic residues" evidence="3">
    <location>
        <begin position="340"/>
        <end position="352"/>
    </location>
</feature>
<evidence type="ECO:0000259" key="4">
    <source>
        <dbReference type="Pfam" id="PF00465"/>
    </source>
</evidence>